<proteinExistence type="predicted"/>
<comment type="caution">
    <text evidence="1">The sequence shown here is derived from an EMBL/GenBank/DDBJ whole genome shotgun (WGS) entry which is preliminary data.</text>
</comment>
<evidence type="ECO:0000313" key="2">
    <source>
        <dbReference type="Proteomes" id="UP001500886"/>
    </source>
</evidence>
<sequence length="59" mass="6270">MHDAEATADRARRLLPRARIEVLPGLGHHTLPIADAATVDAIMLEFLGAPPVGMSRTGL</sequence>
<evidence type="ECO:0000313" key="1">
    <source>
        <dbReference type="EMBL" id="GAA2725441.1"/>
    </source>
</evidence>
<name>A0ABP6GKR9_9ACTN</name>
<protein>
    <recommendedName>
        <fullName evidence="3">Alpha/beta hydrolase</fullName>
    </recommendedName>
</protein>
<gene>
    <name evidence="1" type="ORF">GCM10010315_57520</name>
</gene>
<dbReference type="RefSeq" id="WP_344439586.1">
    <property type="nucleotide sequence ID" value="NZ_BAAASL010000030.1"/>
</dbReference>
<reference evidence="2" key="1">
    <citation type="journal article" date="2019" name="Int. J. Syst. Evol. Microbiol.">
        <title>The Global Catalogue of Microorganisms (GCM) 10K type strain sequencing project: providing services to taxonomists for standard genome sequencing and annotation.</title>
        <authorList>
            <consortium name="The Broad Institute Genomics Platform"/>
            <consortium name="The Broad Institute Genome Sequencing Center for Infectious Disease"/>
            <person name="Wu L."/>
            <person name="Ma J."/>
        </authorList>
    </citation>
    <scope>NUCLEOTIDE SEQUENCE [LARGE SCALE GENOMIC DNA]</scope>
    <source>
        <strain evidence="2">JCM 4542</strain>
    </source>
</reference>
<organism evidence="1 2">
    <name type="scientific">Streptomyces luteosporeus</name>
    <dbReference type="NCBI Taxonomy" id="173856"/>
    <lineage>
        <taxon>Bacteria</taxon>
        <taxon>Bacillati</taxon>
        <taxon>Actinomycetota</taxon>
        <taxon>Actinomycetes</taxon>
        <taxon>Kitasatosporales</taxon>
        <taxon>Streptomycetaceae</taxon>
        <taxon>Streptomyces</taxon>
    </lineage>
</organism>
<dbReference type="Proteomes" id="UP001500886">
    <property type="component" value="Unassembled WGS sequence"/>
</dbReference>
<keyword evidence="2" id="KW-1185">Reference proteome</keyword>
<evidence type="ECO:0008006" key="3">
    <source>
        <dbReference type="Google" id="ProtNLM"/>
    </source>
</evidence>
<accession>A0ABP6GKR9</accession>
<dbReference type="EMBL" id="BAAASL010000030">
    <property type="protein sequence ID" value="GAA2725441.1"/>
    <property type="molecule type" value="Genomic_DNA"/>
</dbReference>